<dbReference type="EMBL" id="JAPWTJ010001960">
    <property type="protein sequence ID" value="KAJ8968608.1"/>
    <property type="molecule type" value="Genomic_DNA"/>
</dbReference>
<keyword evidence="2" id="KW-1185">Reference proteome</keyword>
<protein>
    <submittedName>
        <fullName evidence="1">Uncharacterized protein</fullName>
    </submittedName>
</protein>
<comment type="caution">
    <text evidence="1">The sequence shown here is derived from an EMBL/GenBank/DDBJ whole genome shotgun (WGS) entry which is preliminary data.</text>
</comment>
<name>A0ABQ9IXV1_9CUCU</name>
<reference evidence="1" key="1">
    <citation type="journal article" date="2023" name="Insect Mol. Biol.">
        <title>Genome sequencing provides insights into the evolution of gene families encoding plant cell wall-degrading enzymes in longhorned beetles.</title>
        <authorList>
            <person name="Shin N.R."/>
            <person name="Okamura Y."/>
            <person name="Kirsch R."/>
            <person name="Pauchet Y."/>
        </authorList>
    </citation>
    <scope>NUCLEOTIDE SEQUENCE</scope>
    <source>
        <strain evidence="1">MMC_N1</strain>
    </source>
</reference>
<proteinExistence type="predicted"/>
<gene>
    <name evidence="1" type="ORF">NQ317_011400</name>
</gene>
<evidence type="ECO:0000313" key="1">
    <source>
        <dbReference type="EMBL" id="KAJ8968608.1"/>
    </source>
</evidence>
<organism evidence="1 2">
    <name type="scientific">Molorchus minor</name>
    <dbReference type="NCBI Taxonomy" id="1323400"/>
    <lineage>
        <taxon>Eukaryota</taxon>
        <taxon>Metazoa</taxon>
        <taxon>Ecdysozoa</taxon>
        <taxon>Arthropoda</taxon>
        <taxon>Hexapoda</taxon>
        <taxon>Insecta</taxon>
        <taxon>Pterygota</taxon>
        <taxon>Neoptera</taxon>
        <taxon>Endopterygota</taxon>
        <taxon>Coleoptera</taxon>
        <taxon>Polyphaga</taxon>
        <taxon>Cucujiformia</taxon>
        <taxon>Chrysomeloidea</taxon>
        <taxon>Cerambycidae</taxon>
        <taxon>Lamiinae</taxon>
        <taxon>Monochamini</taxon>
        <taxon>Molorchus</taxon>
    </lineage>
</organism>
<evidence type="ECO:0000313" key="2">
    <source>
        <dbReference type="Proteomes" id="UP001162164"/>
    </source>
</evidence>
<accession>A0ABQ9IXV1</accession>
<sequence>MGEGINLNNNTNKNKQCKFSIMWSNKIASYLKSNLTTKKIFRPISQIPKVKTIYEKADIESF</sequence>
<dbReference type="Proteomes" id="UP001162164">
    <property type="component" value="Unassembled WGS sequence"/>
</dbReference>